<evidence type="ECO:0000313" key="2">
    <source>
        <dbReference type="EMBL" id="OBY63288.1"/>
    </source>
</evidence>
<dbReference type="EMBL" id="LSFL01000035">
    <property type="protein sequence ID" value="OBY63288.1"/>
    <property type="molecule type" value="Genomic_DNA"/>
</dbReference>
<dbReference type="STRING" id="996801.BW723_05010"/>
<accession>A0A1B8TUP9</accession>
<dbReference type="RefSeq" id="WP_068361403.1">
    <property type="nucleotide sequence ID" value="NZ_CP019337.1"/>
</dbReference>
<evidence type="ECO:0008006" key="4">
    <source>
        <dbReference type="Google" id="ProtNLM"/>
    </source>
</evidence>
<dbReference type="AlphaFoldDB" id="A0A1B8TUP9"/>
<feature type="chain" id="PRO_5008615657" description="Transporter" evidence="1">
    <location>
        <begin position="19"/>
        <end position="284"/>
    </location>
</feature>
<protein>
    <recommendedName>
        <fullName evidence="4">Transporter</fullName>
    </recommendedName>
</protein>
<proteinExistence type="predicted"/>
<name>A0A1B8TUP9_9FLAO</name>
<organism evidence="2 3">
    <name type="scientific">Polaribacter reichenbachii</name>
    <dbReference type="NCBI Taxonomy" id="996801"/>
    <lineage>
        <taxon>Bacteria</taxon>
        <taxon>Pseudomonadati</taxon>
        <taxon>Bacteroidota</taxon>
        <taxon>Flavobacteriia</taxon>
        <taxon>Flavobacteriales</taxon>
        <taxon>Flavobacteriaceae</taxon>
    </lineage>
</organism>
<dbReference type="OrthoDB" id="9782650at2"/>
<dbReference type="KEGG" id="prn:BW723_05010"/>
<reference evidence="3" key="1">
    <citation type="submission" date="2016-02" db="EMBL/GenBank/DDBJ databases">
        <title>Paenibacillus sp. LPB0068, isolated from Crassostrea gigas.</title>
        <authorList>
            <person name="Shin S.-K."/>
            <person name="Yi H."/>
        </authorList>
    </citation>
    <scope>NUCLEOTIDE SEQUENCE [LARGE SCALE GENOMIC DNA]</scope>
    <source>
        <strain evidence="3">KCTC 23969</strain>
    </source>
</reference>
<keyword evidence="1" id="KW-0732">Signal</keyword>
<comment type="caution">
    <text evidence="2">The sequence shown here is derived from an EMBL/GenBank/DDBJ whole genome shotgun (WGS) entry which is preliminary data.</text>
</comment>
<gene>
    <name evidence="2" type="ORF">LPB301_10700</name>
</gene>
<sequence length="284" mass="31843">MKQLAQLLFLLITISAFSQGPWTQEKGKFYTQLSFTTIPNYDNFFGDPDYSINGEISDNTLQFYTEYGLTNNTTLIVNVPLKLISINDLKYIDPAIDCFGDCTETINETKTALGNIEISLKHNFYKKDWLLSGQLSLETNTSSFYKNSGIRTGYDAFTITPLFLAGTSFNNSYLQSFIGAKIRTNNYSNNFKFGGEYGKKLGDKFWLIGFLDIEKSFKDGEINLPDKNLLTSLYINNQEYGVVGIKAIGEFTKDFGVTASLPAAFFGNNVAKQVALSVGIYKKF</sequence>
<keyword evidence="3" id="KW-1185">Reference proteome</keyword>
<feature type="signal peptide" evidence="1">
    <location>
        <begin position="1"/>
        <end position="18"/>
    </location>
</feature>
<evidence type="ECO:0000256" key="1">
    <source>
        <dbReference type="SAM" id="SignalP"/>
    </source>
</evidence>
<evidence type="ECO:0000313" key="3">
    <source>
        <dbReference type="Proteomes" id="UP000092612"/>
    </source>
</evidence>
<dbReference type="Proteomes" id="UP000092612">
    <property type="component" value="Unassembled WGS sequence"/>
</dbReference>